<accession>A0ABQ3C8D7</accession>
<comment type="caution">
    <text evidence="1">The sequence shown here is derived from an EMBL/GenBank/DDBJ whole genome shotgun (WGS) entry which is preliminary data.</text>
</comment>
<proteinExistence type="predicted"/>
<dbReference type="EMBL" id="BMUW01000013">
    <property type="protein sequence ID" value="GGZ72486.1"/>
    <property type="molecule type" value="Genomic_DNA"/>
</dbReference>
<dbReference type="Proteomes" id="UP000624183">
    <property type="component" value="Unassembled WGS sequence"/>
</dbReference>
<name>A0ABQ3C8D7_9ACTN</name>
<keyword evidence="2" id="KW-1185">Reference proteome</keyword>
<sequence length="100" mass="10163">MATVRYLVGDPPVKSSVNLDHREQRNRTAQIAVISQDLSGQSRAEPDGDGCGGDGAEEDVAALVVAGGDCSCGLESIDCSLDGIAFLVPLFVEAGGPCAA</sequence>
<evidence type="ECO:0000313" key="1">
    <source>
        <dbReference type="EMBL" id="GGZ72486.1"/>
    </source>
</evidence>
<protein>
    <submittedName>
        <fullName evidence="1">Uncharacterized protein</fullName>
    </submittedName>
</protein>
<evidence type="ECO:0000313" key="2">
    <source>
        <dbReference type="Proteomes" id="UP000624183"/>
    </source>
</evidence>
<reference evidence="2" key="1">
    <citation type="journal article" date="2019" name="Int. J. Syst. Evol. Microbiol.">
        <title>The Global Catalogue of Microorganisms (GCM) 10K type strain sequencing project: providing services to taxonomists for standard genome sequencing and annotation.</title>
        <authorList>
            <consortium name="The Broad Institute Genomics Platform"/>
            <consortium name="The Broad Institute Genome Sequencing Center for Infectious Disease"/>
            <person name="Wu L."/>
            <person name="Ma J."/>
        </authorList>
    </citation>
    <scope>NUCLEOTIDE SEQUENCE [LARGE SCALE GENOMIC DNA]</scope>
    <source>
        <strain evidence="2">JCM 4602</strain>
    </source>
</reference>
<gene>
    <name evidence="1" type="ORF">GCM10010328_54350</name>
</gene>
<organism evidence="1 2">
    <name type="scientific">Streptomyces rubiginosohelvolus</name>
    <dbReference type="NCBI Taxonomy" id="67362"/>
    <lineage>
        <taxon>Bacteria</taxon>
        <taxon>Bacillati</taxon>
        <taxon>Actinomycetota</taxon>
        <taxon>Actinomycetes</taxon>
        <taxon>Kitasatosporales</taxon>
        <taxon>Streptomycetaceae</taxon>
        <taxon>Streptomyces</taxon>
    </lineage>
</organism>